<reference evidence="2" key="1">
    <citation type="submission" date="2018-10" db="EMBL/GenBank/DDBJ databases">
        <title>Hidden diversity of soil giant viruses.</title>
        <authorList>
            <person name="Schulz F."/>
            <person name="Alteio L."/>
            <person name="Goudeau D."/>
            <person name="Ryan E.M."/>
            <person name="Malmstrom R.R."/>
            <person name="Blanchard J."/>
            <person name="Woyke T."/>
        </authorList>
    </citation>
    <scope>NUCLEOTIDE SEQUENCE</scope>
    <source>
        <strain evidence="2">SAV1</strain>
    </source>
</reference>
<dbReference type="SUPFAM" id="SSF56059">
    <property type="entry name" value="Glutathione synthetase ATP-binding domain-like"/>
    <property type="match status" value="1"/>
</dbReference>
<dbReference type="InterPro" id="IPR041261">
    <property type="entry name" value="R2K_2"/>
</dbReference>
<proteinExistence type="predicted"/>
<evidence type="ECO:0000259" key="1">
    <source>
        <dbReference type="Pfam" id="PF18299"/>
    </source>
</evidence>
<gene>
    <name evidence="2" type="ORF">Satyrvirus36_3</name>
</gene>
<sequence>MAIYLEEEWCADDIIKFCSSNNIECLVHSQEEFRKMDTNTFLLLPFFCSTTVVQFHLNKIGYSIPDTYQQNFNKFFKRKIEKCQYQNLLTTEFPIFIKPVGNDKKFDGTVFENLDQFKEILSINTLDDTLEIKPGMEFYISSILKFEVEYRLFIGNGHIYASAFQKGNDKIKIDENFVEEIILTCGKEFFAVDIGFIKENSEWAIVEINPPFALDDYEIDLEIYIKYGTDFHKFQVLPLLNP</sequence>
<dbReference type="EMBL" id="MK072472">
    <property type="protein sequence ID" value="AYV85745.1"/>
    <property type="molecule type" value="Genomic_DNA"/>
</dbReference>
<accession>A0A3G5AEV2</accession>
<protein>
    <recommendedName>
        <fullName evidence="1">ATP-grasp domain-containing protein</fullName>
    </recommendedName>
</protein>
<name>A0A3G5AEV2_9VIRU</name>
<feature type="domain" description="ATP-grasp" evidence="1">
    <location>
        <begin position="75"/>
        <end position="226"/>
    </location>
</feature>
<evidence type="ECO:0000313" key="2">
    <source>
        <dbReference type="EMBL" id="AYV85745.1"/>
    </source>
</evidence>
<organism evidence="2">
    <name type="scientific">Satyrvirus sp</name>
    <dbReference type="NCBI Taxonomy" id="2487771"/>
    <lineage>
        <taxon>Viruses</taxon>
        <taxon>Varidnaviria</taxon>
        <taxon>Bamfordvirae</taxon>
        <taxon>Nucleocytoviricota</taxon>
        <taxon>Megaviricetes</taxon>
        <taxon>Imitervirales</taxon>
        <taxon>Mimiviridae</taxon>
        <taxon>Megamimivirinae</taxon>
    </lineage>
</organism>
<dbReference type="Pfam" id="PF18299">
    <property type="entry name" value="R2K_2"/>
    <property type="match status" value="1"/>
</dbReference>